<reference evidence="1" key="2">
    <citation type="journal article" date="2015" name="Fish Shellfish Immunol.">
        <title>Early steps in the European eel (Anguilla anguilla)-Vibrio vulnificus interaction in the gills: Role of the RtxA13 toxin.</title>
        <authorList>
            <person name="Callol A."/>
            <person name="Pajuelo D."/>
            <person name="Ebbesson L."/>
            <person name="Teles M."/>
            <person name="MacKenzie S."/>
            <person name="Amaro C."/>
        </authorList>
    </citation>
    <scope>NUCLEOTIDE SEQUENCE</scope>
</reference>
<reference evidence="1" key="1">
    <citation type="submission" date="2014-11" db="EMBL/GenBank/DDBJ databases">
        <authorList>
            <person name="Amaro Gonzalez C."/>
        </authorList>
    </citation>
    <scope>NUCLEOTIDE SEQUENCE</scope>
</reference>
<dbReference type="AlphaFoldDB" id="A0A0E9XQR0"/>
<evidence type="ECO:0000313" key="1">
    <source>
        <dbReference type="EMBL" id="JAI04970.1"/>
    </source>
</evidence>
<proteinExistence type="predicted"/>
<accession>A0A0E9XQR0</accession>
<dbReference type="EMBL" id="GBXM01003608">
    <property type="protein sequence ID" value="JAI04970.1"/>
    <property type="molecule type" value="Transcribed_RNA"/>
</dbReference>
<name>A0A0E9XQR0_ANGAN</name>
<protein>
    <submittedName>
        <fullName evidence="1">Uncharacterized protein</fullName>
    </submittedName>
</protein>
<organism evidence="1">
    <name type="scientific">Anguilla anguilla</name>
    <name type="common">European freshwater eel</name>
    <name type="synonym">Muraena anguilla</name>
    <dbReference type="NCBI Taxonomy" id="7936"/>
    <lineage>
        <taxon>Eukaryota</taxon>
        <taxon>Metazoa</taxon>
        <taxon>Chordata</taxon>
        <taxon>Craniata</taxon>
        <taxon>Vertebrata</taxon>
        <taxon>Euteleostomi</taxon>
        <taxon>Actinopterygii</taxon>
        <taxon>Neopterygii</taxon>
        <taxon>Teleostei</taxon>
        <taxon>Anguilliformes</taxon>
        <taxon>Anguillidae</taxon>
        <taxon>Anguilla</taxon>
    </lineage>
</organism>
<sequence length="28" mass="3248">MDFFPDCMKMFSSLYITLSSFRLGSHEG</sequence>